<dbReference type="RefSeq" id="WP_379090144.1">
    <property type="nucleotide sequence ID" value="NZ_JBHTJO010000001.1"/>
</dbReference>
<proteinExistence type="predicted"/>
<sequence length="179" mass="20555">MLLPQTTLRERLTARMREKKAAAVEAAAQRAKKPKPDFEALDRQAVKDELRAVDQHRKALKAKLAGASKSTSAVRSFEEQELRRELDELAHLRAELAHDADHPITHNREGASLTDRERAYRRARTREIAAQNWHEAERAAAAGDHRRARRKRHDALRARHLAEREMNLRPSLRGFDFPG</sequence>
<reference evidence="3" key="1">
    <citation type="journal article" date="2019" name="Int. J. Syst. Evol. Microbiol.">
        <title>The Global Catalogue of Microorganisms (GCM) 10K type strain sequencing project: providing services to taxonomists for standard genome sequencing and annotation.</title>
        <authorList>
            <consortium name="The Broad Institute Genomics Platform"/>
            <consortium name="The Broad Institute Genome Sequencing Center for Infectious Disease"/>
            <person name="Wu L."/>
            <person name="Ma J."/>
        </authorList>
    </citation>
    <scope>NUCLEOTIDE SEQUENCE [LARGE SCALE GENOMIC DNA]</scope>
    <source>
        <strain evidence="3">CCUG 61697</strain>
    </source>
</reference>
<organism evidence="2 3">
    <name type="scientific">Methyloligella solikamskensis</name>
    <dbReference type="NCBI Taxonomy" id="1177756"/>
    <lineage>
        <taxon>Bacteria</taxon>
        <taxon>Pseudomonadati</taxon>
        <taxon>Pseudomonadota</taxon>
        <taxon>Alphaproteobacteria</taxon>
        <taxon>Hyphomicrobiales</taxon>
        <taxon>Hyphomicrobiaceae</taxon>
        <taxon>Methyloligella</taxon>
    </lineage>
</organism>
<gene>
    <name evidence="2" type="ORF">ACFQ2F_11980</name>
</gene>
<keyword evidence="3" id="KW-1185">Reference proteome</keyword>
<accession>A0ABW3JD95</accession>
<protein>
    <submittedName>
        <fullName evidence="2">Uncharacterized protein</fullName>
    </submittedName>
</protein>
<evidence type="ECO:0000256" key="1">
    <source>
        <dbReference type="SAM" id="MobiDB-lite"/>
    </source>
</evidence>
<evidence type="ECO:0000313" key="2">
    <source>
        <dbReference type="EMBL" id="MFD0987815.1"/>
    </source>
</evidence>
<name>A0ABW3JD95_9HYPH</name>
<comment type="caution">
    <text evidence="2">The sequence shown here is derived from an EMBL/GenBank/DDBJ whole genome shotgun (WGS) entry which is preliminary data.</text>
</comment>
<dbReference type="EMBL" id="JBHTJO010000001">
    <property type="protein sequence ID" value="MFD0987815.1"/>
    <property type="molecule type" value="Genomic_DNA"/>
</dbReference>
<evidence type="ECO:0000313" key="3">
    <source>
        <dbReference type="Proteomes" id="UP001597102"/>
    </source>
</evidence>
<feature type="region of interest" description="Disordered" evidence="1">
    <location>
        <begin position="97"/>
        <end position="117"/>
    </location>
</feature>
<dbReference type="Proteomes" id="UP001597102">
    <property type="component" value="Unassembled WGS sequence"/>
</dbReference>